<dbReference type="GO" id="GO:0046872">
    <property type="term" value="F:metal ion binding"/>
    <property type="evidence" value="ECO:0007669"/>
    <property type="project" value="UniProtKB-KW"/>
</dbReference>
<evidence type="ECO:0000256" key="7">
    <source>
        <dbReference type="ARBA" id="ARBA00023004"/>
    </source>
</evidence>
<gene>
    <name evidence="10" type="ORF">AXG93_1333s1100</name>
</gene>
<feature type="domain" description="Rieske" evidence="9">
    <location>
        <begin position="125"/>
        <end position="230"/>
    </location>
</feature>
<dbReference type="InterPro" id="IPR017941">
    <property type="entry name" value="Rieske_2Fe-2S"/>
</dbReference>
<sequence length="582" mass="63966">MAVSAGVVGFHEAASILGREWASAGKFGEFQCASGPGPSVTFGRGAALTRSDIFGNASLSSVSVRSQSSSRSEACGSQSSRKRSALCAIADRLAKDFGGTEESSRVSTESDSADAKVNYNWEEQWYPLYLTREVPKDAPLGLTVFDRNLVVFYDGDGKLNCLEDRCPHRAAKLSEGQLMDGRLECLYHGWQFQGDGSCTKIPQLAPGAKIPKQACARSYALKESQGVLWVWMADHRSAPYDKVPYFDHYDVEGYAEFGGVHVLPYDYSVLLENLMDPAHIPISHDRSDGPRSRRELAEAMVFNITERSDEGFAGNWHLVSTPEVMNFTRFSAPGVAYTEQKKVLPDGVQLRFSATILCRPAGQGSAMLIIRFGNSRADGKTASWLMTRVPRWYLHMRASVIFEQDMAFLSSQNEVLVREGKPTKDLYLNLKSQDVFVEEYRKWLDKVGHGMPYYYGHRTFSPAPVSAVQEASPAGLSASASSTHPAKGAFGHRYARDPTNRYFRHVVHCKACRTALRNFQAGQKAALVVAALSAGLAAVLSKPASRAAFVALAFLMAAVHWACSRGVAALTENWFRPHKATL</sequence>
<evidence type="ECO:0000256" key="2">
    <source>
        <dbReference type="ARBA" id="ARBA00022528"/>
    </source>
</evidence>
<dbReference type="SUPFAM" id="SSF55961">
    <property type="entry name" value="Bet v1-like"/>
    <property type="match status" value="1"/>
</dbReference>
<dbReference type="EMBL" id="LVLJ01000299">
    <property type="protein sequence ID" value="OAE34928.1"/>
    <property type="molecule type" value="Genomic_DNA"/>
</dbReference>
<dbReference type="GO" id="GO:0045036">
    <property type="term" value="P:protein targeting to chloroplast"/>
    <property type="evidence" value="ECO:0007669"/>
    <property type="project" value="TreeGrafter"/>
</dbReference>
<dbReference type="InterPro" id="IPR036922">
    <property type="entry name" value="Rieske_2Fe-2S_sf"/>
</dbReference>
<evidence type="ECO:0000256" key="8">
    <source>
        <dbReference type="ARBA" id="ARBA00023014"/>
    </source>
</evidence>
<keyword evidence="6" id="KW-0809">Transit peptide</keyword>
<evidence type="ECO:0000256" key="5">
    <source>
        <dbReference type="ARBA" id="ARBA00022723"/>
    </source>
</evidence>
<keyword evidence="2" id="KW-0150">Chloroplast</keyword>
<evidence type="ECO:0000313" key="10">
    <source>
        <dbReference type="EMBL" id="OAE34928.1"/>
    </source>
</evidence>
<dbReference type="Pfam" id="PF08417">
    <property type="entry name" value="PaO"/>
    <property type="match status" value="1"/>
</dbReference>
<evidence type="ECO:0000313" key="11">
    <source>
        <dbReference type="Proteomes" id="UP000077202"/>
    </source>
</evidence>
<dbReference type="Proteomes" id="UP000077202">
    <property type="component" value="Unassembled WGS sequence"/>
</dbReference>
<accession>A0A176WP47</accession>
<proteinExistence type="predicted"/>
<dbReference type="InterPro" id="IPR013626">
    <property type="entry name" value="PaO"/>
</dbReference>
<dbReference type="GO" id="GO:0009507">
    <property type="term" value="C:chloroplast"/>
    <property type="evidence" value="ECO:0007669"/>
    <property type="project" value="UniProtKB-SubCell"/>
</dbReference>
<dbReference type="Gene3D" id="3.90.380.10">
    <property type="entry name" value="Naphthalene 1,2-dioxygenase Alpha Subunit, Chain A, domain 1"/>
    <property type="match status" value="1"/>
</dbReference>
<evidence type="ECO:0000259" key="9">
    <source>
        <dbReference type="PROSITE" id="PS51296"/>
    </source>
</evidence>
<dbReference type="InterPro" id="IPR050584">
    <property type="entry name" value="Cholesterol_7-desaturase"/>
</dbReference>
<comment type="caution">
    <text evidence="10">The sequence shown here is derived from an EMBL/GenBank/DDBJ whole genome shotgun (WGS) entry which is preliminary data.</text>
</comment>
<keyword evidence="3" id="KW-0934">Plastid</keyword>
<dbReference type="AlphaFoldDB" id="A0A176WP47"/>
<keyword evidence="11" id="KW-1185">Reference proteome</keyword>
<keyword evidence="8" id="KW-0411">Iron-sulfur</keyword>
<name>A0A176WP47_MARPO</name>
<comment type="subcellular location">
    <subcellularLocation>
        <location evidence="1">Plastid</location>
        <location evidence="1">Chloroplast</location>
    </subcellularLocation>
</comment>
<keyword evidence="5" id="KW-0479">Metal-binding</keyword>
<protein>
    <recommendedName>
        <fullName evidence="9">Rieske domain-containing protein</fullName>
    </recommendedName>
</protein>
<dbReference type="GO" id="GO:0010277">
    <property type="term" value="F:chlorophyllide a oxygenase activity"/>
    <property type="evidence" value="ECO:0007669"/>
    <property type="project" value="InterPro"/>
</dbReference>
<keyword evidence="7" id="KW-0408">Iron</keyword>
<evidence type="ECO:0000256" key="3">
    <source>
        <dbReference type="ARBA" id="ARBA00022640"/>
    </source>
</evidence>
<dbReference type="PANTHER" id="PTHR21266">
    <property type="entry name" value="IRON-SULFUR DOMAIN CONTAINING PROTEIN"/>
    <property type="match status" value="1"/>
</dbReference>
<dbReference type="Gene3D" id="2.102.10.10">
    <property type="entry name" value="Rieske [2Fe-2S] iron-sulphur domain"/>
    <property type="match status" value="1"/>
</dbReference>
<organism evidence="10 11">
    <name type="scientific">Marchantia polymorpha subsp. ruderalis</name>
    <dbReference type="NCBI Taxonomy" id="1480154"/>
    <lineage>
        <taxon>Eukaryota</taxon>
        <taxon>Viridiplantae</taxon>
        <taxon>Streptophyta</taxon>
        <taxon>Embryophyta</taxon>
        <taxon>Marchantiophyta</taxon>
        <taxon>Marchantiopsida</taxon>
        <taxon>Marchantiidae</taxon>
        <taxon>Marchantiales</taxon>
        <taxon>Marchantiaceae</taxon>
        <taxon>Marchantia</taxon>
    </lineage>
</organism>
<dbReference type="GO" id="GO:0051537">
    <property type="term" value="F:2 iron, 2 sulfur cluster binding"/>
    <property type="evidence" value="ECO:0007669"/>
    <property type="project" value="UniProtKB-KW"/>
</dbReference>
<dbReference type="PANTHER" id="PTHR21266:SF29">
    <property type="entry name" value="PROTEIN TIC 55, CHLOROPLASTIC"/>
    <property type="match status" value="1"/>
</dbReference>
<dbReference type="Pfam" id="PF00355">
    <property type="entry name" value="Rieske"/>
    <property type="match status" value="1"/>
</dbReference>
<reference evidence="10" key="1">
    <citation type="submission" date="2016-03" db="EMBL/GenBank/DDBJ databases">
        <title>Mechanisms controlling the formation of the plant cell surface in tip-growing cells are functionally conserved among land plants.</title>
        <authorList>
            <person name="Honkanen S."/>
            <person name="Jones V.A."/>
            <person name="Morieri G."/>
            <person name="Champion C."/>
            <person name="Hetherington A.J."/>
            <person name="Kelly S."/>
            <person name="Saint-Marcoux D."/>
            <person name="Proust H."/>
            <person name="Prescott H."/>
            <person name="Dolan L."/>
        </authorList>
    </citation>
    <scope>NUCLEOTIDE SEQUENCE [LARGE SCALE GENOMIC DNA]</scope>
    <source>
        <tissue evidence="10">Whole gametophyte</tissue>
    </source>
</reference>
<evidence type="ECO:0000256" key="4">
    <source>
        <dbReference type="ARBA" id="ARBA00022714"/>
    </source>
</evidence>
<evidence type="ECO:0000256" key="1">
    <source>
        <dbReference type="ARBA" id="ARBA00004229"/>
    </source>
</evidence>
<dbReference type="SUPFAM" id="SSF50022">
    <property type="entry name" value="ISP domain"/>
    <property type="match status" value="1"/>
</dbReference>
<dbReference type="PROSITE" id="PS51296">
    <property type="entry name" value="RIESKE"/>
    <property type="match status" value="1"/>
</dbReference>
<keyword evidence="4" id="KW-0001">2Fe-2S</keyword>
<evidence type="ECO:0000256" key="6">
    <source>
        <dbReference type="ARBA" id="ARBA00022946"/>
    </source>
</evidence>